<accession>A0A0M9ETN0</accession>
<feature type="compositionally biased region" description="Acidic residues" evidence="1">
    <location>
        <begin position="104"/>
        <end position="119"/>
    </location>
</feature>
<feature type="region of interest" description="Disordered" evidence="1">
    <location>
        <begin position="218"/>
        <end position="241"/>
    </location>
</feature>
<feature type="compositionally biased region" description="Acidic residues" evidence="1">
    <location>
        <begin position="81"/>
        <end position="93"/>
    </location>
</feature>
<proteinExistence type="predicted"/>
<gene>
    <name evidence="2" type="ORF">FLAG1_07480</name>
</gene>
<sequence length="543" mass="62252">MDESLVFALSLAEAVETDAALIEQLLLEGQSARDHMIAEALQDGRRATIEPISHQSRLDEETFTMHVQADVHTEDVRENFGDQDNDDDTDDDSQTASGQYTPEQEYDDVPEDNNLDEDSWGSTTVDESVNSQQITEEQDELPTTLIPVEEIEVRRRYVPWIENKIRIVRPGFQLTPVHLASILTMPLENLEGDWFKRQTGRTLNLYFGTIPSLVKRSDPTSQLGDLPRPSDSTNGRIRGGDDEKKLCLERDNYRCVFTQTAEGDVAYMIPHSWNDTEINVRMTERVADSARLFMDPGTYRKYRHLLADSRNLGTTDKCWNMLYLEKQLHWYLDRATVGLKCLRVTKHKDQTKATVTIQLHLHYRRRKKPSGDVTFCGEGDDFNMVVASIREFEDNRKLALARIEPGEGKYAAVRTNNHAPLISGHLVHIEMSSDDAEKCQAMLNLAWTLGVIATMSGAAEWPGLLPDHDHWDSPEHNDWDEVKQEVEVKLGVDDQLRYTEERRIQQLHVFLTQLSPSSRYIRASDAYSNSDYRQLAFEIRVQR</sequence>
<dbReference type="Proteomes" id="UP000037904">
    <property type="component" value="Unassembled WGS sequence"/>
</dbReference>
<comment type="caution">
    <text evidence="2">The sequence shown here is derived from an EMBL/GenBank/DDBJ whole genome shotgun (WGS) entry which is preliminary data.</text>
</comment>
<dbReference type="EMBL" id="JXCE01000179">
    <property type="protein sequence ID" value="KPA39659.1"/>
    <property type="molecule type" value="Genomic_DNA"/>
</dbReference>
<evidence type="ECO:0000256" key="1">
    <source>
        <dbReference type="SAM" id="MobiDB-lite"/>
    </source>
</evidence>
<dbReference type="AlphaFoldDB" id="A0A0M9ETN0"/>
<reference evidence="2 3" key="1">
    <citation type="submission" date="2015-04" db="EMBL/GenBank/DDBJ databases">
        <title>The draft genome sequence of Fusarium langsethiae, a T-2/HT-2 mycotoxin producer.</title>
        <authorList>
            <person name="Lysoe E."/>
            <person name="Divon H.H."/>
            <person name="Terzi V."/>
            <person name="Orru L."/>
            <person name="Lamontanara A."/>
            <person name="Kolseth A.-K."/>
            <person name="Frandsen R.J."/>
            <person name="Nielsen K."/>
            <person name="Thrane U."/>
        </authorList>
    </citation>
    <scope>NUCLEOTIDE SEQUENCE [LARGE SCALE GENOMIC DNA]</scope>
    <source>
        <strain evidence="2 3">Fl201059</strain>
    </source>
</reference>
<organism evidence="2 3">
    <name type="scientific">Fusarium langsethiae</name>
    <dbReference type="NCBI Taxonomy" id="179993"/>
    <lineage>
        <taxon>Eukaryota</taxon>
        <taxon>Fungi</taxon>
        <taxon>Dikarya</taxon>
        <taxon>Ascomycota</taxon>
        <taxon>Pezizomycotina</taxon>
        <taxon>Sordariomycetes</taxon>
        <taxon>Hypocreomycetidae</taxon>
        <taxon>Hypocreales</taxon>
        <taxon>Nectriaceae</taxon>
        <taxon>Fusarium</taxon>
    </lineage>
</organism>
<evidence type="ECO:0000313" key="2">
    <source>
        <dbReference type="EMBL" id="KPA39659.1"/>
    </source>
</evidence>
<evidence type="ECO:0000313" key="3">
    <source>
        <dbReference type="Proteomes" id="UP000037904"/>
    </source>
</evidence>
<keyword evidence="3" id="KW-1185">Reference proteome</keyword>
<feature type="compositionally biased region" description="Polar residues" evidence="1">
    <location>
        <begin position="120"/>
        <end position="135"/>
    </location>
</feature>
<feature type="region of interest" description="Disordered" evidence="1">
    <location>
        <begin position="78"/>
        <end position="141"/>
    </location>
</feature>
<name>A0A0M9ETN0_FUSLA</name>
<protein>
    <submittedName>
        <fullName evidence="2">Uncharacterized protein</fullName>
    </submittedName>
</protein>